<keyword evidence="1" id="KW-0812">Transmembrane</keyword>
<feature type="transmembrane region" description="Helical" evidence="1">
    <location>
        <begin position="169"/>
        <end position="193"/>
    </location>
</feature>
<keyword evidence="3" id="KW-1185">Reference proteome</keyword>
<organism evidence="2 3">
    <name type="scientific">Mumia flava</name>
    <dbReference type="NCBI Taxonomy" id="1348852"/>
    <lineage>
        <taxon>Bacteria</taxon>
        <taxon>Bacillati</taxon>
        <taxon>Actinomycetota</taxon>
        <taxon>Actinomycetes</taxon>
        <taxon>Propionibacteriales</taxon>
        <taxon>Nocardioidaceae</taxon>
        <taxon>Mumia</taxon>
    </lineage>
</organism>
<reference evidence="2 3" key="1">
    <citation type="submission" date="2017-11" db="EMBL/GenBank/DDBJ databases">
        <title>Genomic Encyclopedia of Archaeal and Bacterial Type Strains, Phase II (KMG-II): From Individual Species to Whole Genera.</title>
        <authorList>
            <person name="Goeker M."/>
        </authorList>
    </citation>
    <scope>NUCLEOTIDE SEQUENCE [LARGE SCALE GENOMIC DNA]</scope>
    <source>
        <strain evidence="2 3">DSM 27763</strain>
    </source>
</reference>
<name>A0A0B2B2F6_9ACTN</name>
<evidence type="ECO:0000313" key="3">
    <source>
        <dbReference type="Proteomes" id="UP000230842"/>
    </source>
</evidence>
<evidence type="ECO:0000256" key="1">
    <source>
        <dbReference type="SAM" id="Phobius"/>
    </source>
</evidence>
<comment type="caution">
    <text evidence="2">The sequence shown here is derived from an EMBL/GenBank/DDBJ whole genome shotgun (WGS) entry which is preliminary data.</text>
</comment>
<dbReference type="Proteomes" id="UP000230842">
    <property type="component" value="Unassembled WGS sequence"/>
</dbReference>
<accession>A0A0B2B2F6</accession>
<keyword evidence="1" id="KW-1133">Transmembrane helix</keyword>
<proteinExistence type="predicted"/>
<evidence type="ECO:0000313" key="2">
    <source>
        <dbReference type="EMBL" id="PJJ54125.1"/>
    </source>
</evidence>
<feature type="transmembrane region" description="Helical" evidence="1">
    <location>
        <begin position="21"/>
        <end position="37"/>
    </location>
</feature>
<protein>
    <submittedName>
        <fullName evidence="2">Uncharacterized protein</fullName>
    </submittedName>
</protein>
<dbReference type="AlphaFoldDB" id="A0A0B2B2F6"/>
<gene>
    <name evidence="2" type="ORF">CLV56_3629</name>
</gene>
<sequence length="195" mass="21621">MSHEVELRPSLRQYRSQVGQRALIVVPLIAVYAFIVIDSVVGLVVVGAALLVLVPAVVLWTIRYARTARLQLRPGWIRYTRWNGNPVVIEVARTRGLLARQPASSHSRLMIVAADGSRLARLNADLWTERDLRRAADLCGYPHDPTVRSAKDWEARLPGSTTWIDRHPIVTGIAIAGVIVALILFSVAFSMAFPI</sequence>
<keyword evidence="1" id="KW-0472">Membrane</keyword>
<dbReference type="EMBL" id="PGEZ01000002">
    <property type="protein sequence ID" value="PJJ54125.1"/>
    <property type="molecule type" value="Genomic_DNA"/>
</dbReference>
<feature type="transmembrane region" description="Helical" evidence="1">
    <location>
        <begin position="43"/>
        <end position="62"/>
    </location>
</feature>